<reference evidence="2" key="1">
    <citation type="submission" date="2022-11" db="UniProtKB">
        <authorList>
            <consortium name="WormBaseParasite"/>
        </authorList>
    </citation>
    <scope>IDENTIFICATION</scope>
</reference>
<protein>
    <submittedName>
        <fullName evidence="2">Insulin-like domain-containing protein</fullName>
    </submittedName>
</protein>
<organism evidence="1 2">
    <name type="scientific">Panagrolaimus sp. PS1159</name>
    <dbReference type="NCBI Taxonomy" id="55785"/>
    <lineage>
        <taxon>Eukaryota</taxon>
        <taxon>Metazoa</taxon>
        <taxon>Ecdysozoa</taxon>
        <taxon>Nematoda</taxon>
        <taxon>Chromadorea</taxon>
        <taxon>Rhabditida</taxon>
        <taxon>Tylenchina</taxon>
        <taxon>Panagrolaimomorpha</taxon>
        <taxon>Panagrolaimoidea</taxon>
        <taxon>Panagrolaimidae</taxon>
        <taxon>Panagrolaimus</taxon>
    </lineage>
</organism>
<dbReference type="WBParaSite" id="PS1159_v2.g24800.t1">
    <property type="protein sequence ID" value="PS1159_v2.g24800.t1"/>
    <property type="gene ID" value="PS1159_v2.g24800"/>
</dbReference>
<sequence length="127" mass="14443">MNTLLVLFAVIFAVSIIESFEFEDSLSPLFQSPSNDDNEIISPKPIHKLRRKRDDSKKTHYCGSVLNKKIAEVCNSCSRNPNTNAIKRKRDISPFLEQKIRTKREDGIVALCCKKGCTKSELKSYCC</sequence>
<proteinExistence type="predicted"/>
<name>A0AC35G7F1_9BILA</name>
<accession>A0AC35G7F1</accession>
<evidence type="ECO:0000313" key="2">
    <source>
        <dbReference type="WBParaSite" id="PS1159_v2.g24800.t1"/>
    </source>
</evidence>
<dbReference type="Proteomes" id="UP000887580">
    <property type="component" value="Unplaced"/>
</dbReference>
<evidence type="ECO:0000313" key="1">
    <source>
        <dbReference type="Proteomes" id="UP000887580"/>
    </source>
</evidence>